<dbReference type="Proteomes" id="UP000199651">
    <property type="component" value="Unassembled WGS sequence"/>
</dbReference>
<evidence type="ECO:0000256" key="1">
    <source>
        <dbReference type="ARBA" id="ARBA00022801"/>
    </source>
</evidence>
<keyword evidence="5" id="KW-1185">Reference proteome</keyword>
<dbReference type="GO" id="GO:0003847">
    <property type="term" value="F:1-alkyl-2-acetylglycerophosphocholine esterase activity"/>
    <property type="evidence" value="ECO:0007669"/>
    <property type="project" value="TreeGrafter"/>
</dbReference>
<dbReference type="SUPFAM" id="SSF53474">
    <property type="entry name" value="alpha/beta-Hydrolases"/>
    <property type="match status" value="1"/>
</dbReference>
<dbReference type="InterPro" id="IPR029058">
    <property type="entry name" value="AB_hydrolase_fold"/>
</dbReference>
<dbReference type="STRING" id="504798.SAMN05421871_106139"/>
<keyword evidence="2" id="KW-0442">Lipid degradation</keyword>
<dbReference type="Gene3D" id="3.40.50.1820">
    <property type="entry name" value="alpha/beta hydrolase"/>
    <property type="match status" value="1"/>
</dbReference>
<evidence type="ECO:0000313" key="4">
    <source>
        <dbReference type="EMBL" id="SDP09892.1"/>
    </source>
</evidence>
<dbReference type="Pfam" id="PF03403">
    <property type="entry name" value="PAF-AH_p_II"/>
    <property type="match status" value="1"/>
</dbReference>
<evidence type="ECO:0000256" key="2">
    <source>
        <dbReference type="ARBA" id="ARBA00022963"/>
    </source>
</evidence>
<dbReference type="EMBL" id="FNJB01000006">
    <property type="protein sequence ID" value="SDP09892.1"/>
    <property type="molecule type" value="Genomic_DNA"/>
</dbReference>
<dbReference type="GO" id="GO:0016042">
    <property type="term" value="P:lipid catabolic process"/>
    <property type="evidence" value="ECO:0007669"/>
    <property type="project" value="UniProtKB-KW"/>
</dbReference>
<keyword evidence="3" id="KW-0443">Lipid metabolism</keyword>
<dbReference type="PANTHER" id="PTHR10272">
    <property type="entry name" value="PLATELET-ACTIVATING FACTOR ACETYLHYDROLASE"/>
    <property type="match status" value="1"/>
</dbReference>
<sequence length="368" mass="39910">MWARLDLPNVDQVIKKALMGALLAVIALVSPATAEPARLELSPPTGRYPVGLDTLHLVDSSRVDQWAGGPRELMVSVHYPALARLGQRAPYLSEAEAKAVIEIQGHAGIDPAVVAATRRHARVDAVPVPRRFPLVVLSPGFTLPRATLSALAEEVTSQGYVVAVVDHAHEAAAITYPDGRVQPCLACDAVKEGKFAAVAEGRAADVSFVLDRLRSWRHARVIDRSRIGMAGHSIGGNAAAETMRTDRRVLVGANLDGTFFAPVTGLDRPFLLVGTDEHTPAATEDPTWPRAWQVLTGPRRWVTLPRAGHLSFTDFPLLGEQLGLPGDPELSGTRSVEITRGLLVAFLDRHLKDRPVTQPVYPEIQEWR</sequence>
<gene>
    <name evidence="4" type="ORF">SAMN05192558_106313</name>
</gene>
<dbReference type="AlphaFoldDB" id="A0A1H0PXP2"/>
<reference evidence="5" key="1">
    <citation type="submission" date="2016-10" db="EMBL/GenBank/DDBJ databases">
        <authorList>
            <person name="Varghese N."/>
            <person name="Submissions S."/>
        </authorList>
    </citation>
    <scope>NUCLEOTIDE SEQUENCE [LARGE SCALE GENOMIC DNA]</scope>
    <source>
        <strain evidence="5">IBRC-M 10655</strain>
    </source>
</reference>
<keyword evidence="1 4" id="KW-0378">Hydrolase</keyword>
<evidence type="ECO:0000256" key="3">
    <source>
        <dbReference type="ARBA" id="ARBA00023098"/>
    </source>
</evidence>
<organism evidence="4 5">
    <name type="scientific">Actinokineospora alba</name>
    <dbReference type="NCBI Taxonomy" id="504798"/>
    <lineage>
        <taxon>Bacteria</taxon>
        <taxon>Bacillati</taxon>
        <taxon>Actinomycetota</taxon>
        <taxon>Actinomycetes</taxon>
        <taxon>Pseudonocardiales</taxon>
        <taxon>Pseudonocardiaceae</taxon>
        <taxon>Actinokineospora</taxon>
    </lineage>
</organism>
<evidence type="ECO:0000313" key="5">
    <source>
        <dbReference type="Proteomes" id="UP000199651"/>
    </source>
</evidence>
<name>A0A1H0PXP2_9PSEU</name>
<dbReference type="PANTHER" id="PTHR10272:SF0">
    <property type="entry name" value="PLATELET-ACTIVATING FACTOR ACETYLHYDROLASE"/>
    <property type="match status" value="1"/>
</dbReference>
<accession>A0A1H0PXP2</accession>
<proteinExistence type="predicted"/>
<protein>
    <submittedName>
        <fullName evidence="4">Platelet-activating factor acetylhydrolase, isoform II</fullName>
    </submittedName>
</protein>